<organism evidence="2 3">
    <name type="scientific">Phrynocephalus forsythii</name>
    <dbReference type="NCBI Taxonomy" id="171643"/>
    <lineage>
        <taxon>Eukaryota</taxon>
        <taxon>Metazoa</taxon>
        <taxon>Chordata</taxon>
        <taxon>Craniata</taxon>
        <taxon>Vertebrata</taxon>
        <taxon>Euteleostomi</taxon>
        <taxon>Lepidosauria</taxon>
        <taxon>Squamata</taxon>
        <taxon>Bifurcata</taxon>
        <taxon>Unidentata</taxon>
        <taxon>Episquamata</taxon>
        <taxon>Toxicofera</taxon>
        <taxon>Iguania</taxon>
        <taxon>Acrodonta</taxon>
        <taxon>Agamidae</taxon>
        <taxon>Agaminae</taxon>
        <taxon>Phrynocephalus</taxon>
    </lineage>
</organism>
<keyword evidence="3" id="KW-1185">Reference proteome</keyword>
<reference evidence="2" key="1">
    <citation type="journal article" date="2023" name="DNA Res.">
        <title>Chromosome-level genome assembly of Phrynocephalus forsythii using third-generation DNA sequencing and Hi-C analysis.</title>
        <authorList>
            <person name="Qi Y."/>
            <person name="Zhao W."/>
            <person name="Zhao Y."/>
            <person name="Niu C."/>
            <person name="Cao S."/>
            <person name="Zhang Y."/>
        </authorList>
    </citation>
    <scope>NUCLEOTIDE SEQUENCE</scope>
    <source>
        <tissue evidence="2">Muscle</tissue>
    </source>
</reference>
<evidence type="ECO:0000313" key="2">
    <source>
        <dbReference type="EMBL" id="KAJ7304385.1"/>
    </source>
</evidence>
<protein>
    <submittedName>
        <fullName evidence="2">Uncharacterized protein</fullName>
    </submittedName>
</protein>
<dbReference type="AlphaFoldDB" id="A0A9Q0X6S3"/>
<dbReference type="EMBL" id="JAPFRF010000023">
    <property type="protein sequence ID" value="KAJ7304385.1"/>
    <property type="molecule type" value="Genomic_DNA"/>
</dbReference>
<evidence type="ECO:0000313" key="3">
    <source>
        <dbReference type="Proteomes" id="UP001142489"/>
    </source>
</evidence>
<gene>
    <name evidence="2" type="ORF">JRQ81_011940</name>
</gene>
<feature type="compositionally biased region" description="Gly residues" evidence="1">
    <location>
        <begin position="254"/>
        <end position="266"/>
    </location>
</feature>
<evidence type="ECO:0000256" key="1">
    <source>
        <dbReference type="SAM" id="MobiDB-lite"/>
    </source>
</evidence>
<proteinExistence type="predicted"/>
<comment type="caution">
    <text evidence="2">The sequence shown here is derived from an EMBL/GenBank/DDBJ whole genome shotgun (WGS) entry which is preliminary data.</text>
</comment>
<name>A0A9Q0X6S3_9SAUR</name>
<sequence length="368" mass="38813">MSAPGIHRGYLRKYGGKGALFTPKSILKKGTQEGLENGKQFCVTSQTERQSCSSVVALCPCSCLSWPYVPTTDLDLEGFFAGGFLFKQWKEKFLILSVDGSLLVCPDADSPAELDLPLAAGCEAILDGSEIATSLACRWGPRGTVAWGWPFATGRACSCWPPAAKRSRELPPPELKKLATALFGRGVSPNHGPRAVNLPVGVGVMIALGPLAGRGEQWLNVLRKVKENFSQGSPSSCKLHLNSPVRKCHRKEGGGGGGGGGGGSGRGSPSCPEIREALCSPHCLRHGFPARAGVRAACILMGGAAAGPTMGYMVTSSAAGHPTEPHPPDFKELGYHPSACDSESQYEGLDYEGLDQDFDMLDFGGFAF</sequence>
<dbReference type="OrthoDB" id="8931680at2759"/>
<feature type="region of interest" description="Disordered" evidence="1">
    <location>
        <begin position="248"/>
        <end position="270"/>
    </location>
</feature>
<dbReference type="Proteomes" id="UP001142489">
    <property type="component" value="Unassembled WGS sequence"/>
</dbReference>
<accession>A0A9Q0X6S3</accession>